<sequence length="322" mass="37322">MNPRILLHQSSLKPPHTKLEHIEASPYLKPVQNGAFIKDRRKSIAMHRKHKILTGTMNKSCIPREIASEEEKDKKMHISKSYEALSKLKEEVINETSNTVSSLGNEALIDVLNEKLKTLDEKDFKGRFYAFISVFDLLIINDTSYSTIILKLKEGLIDSLKKNFKKKINRIEKESIKYKEIADKTKKEKDVLISKLNILSSENINLINNINELITKNTILEETLKKVGEKKVNLPAMFEELRHKSETIKELNAKLEELYCNEAKMIKIVDEMKKKGIDFEGMYDEMLIRRNYDKKLKRAVPLLRFDSMKILGSKTPDEKNLS</sequence>
<reference evidence="1 2" key="1">
    <citation type="submission" date="2016-11" db="EMBL/GenBank/DDBJ databases">
        <title>The macronuclear genome of Stentor coeruleus: a giant cell with tiny introns.</title>
        <authorList>
            <person name="Slabodnick M."/>
            <person name="Ruby J.G."/>
            <person name="Reiff S.B."/>
            <person name="Swart E.C."/>
            <person name="Gosai S."/>
            <person name="Prabakaran S."/>
            <person name="Witkowska E."/>
            <person name="Larue G.E."/>
            <person name="Fisher S."/>
            <person name="Freeman R.M."/>
            <person name="Gunawardena J."/>
            <person name="Chu W."/>
            <person name="Stover N.A."/>
            <person name="Gregory B.D."/>
            <person name="Nowacki M."/>
            <person name="Derisi J."/>
            <person name="Roy S.W."/>
            <person name="Marshall W.F."/>
            <person name="Sood P."/>
        </authorList>
    </citation>
    <scope>NUCLEOTIDE SEQUENCE [LARGE SCALE GENOMIC DNA]</scope>
    <source>
        <strain evidence="1">WM001</strain>
    </source>
</reference>
<evidence type="ECO:0000313" key="2">
    <source>
        <dbReference type="Proteomes" id="UP000187209"/>
    </source>
</evidence>
<evidence type="ECO:0008006" key="3">
    <source>
        <dbReference type="Google" id="ProtNLM"/>
    </source>
</evidence>
<gene>
    <name evidence="1" type="ORF">SteCoe_3325</name>
</gene>
<evidence type="ECO:0000313" key="1">
    <source>
        <dbReference type="EMBL" id="OMJ93630.1"/>
    </source>
</evidence>
<comment type="caution">
    <text evidence="1">The sequence shown here is derived from an EMBL/GenBank/DDBJ whole genome shotgun (WGS) entry which is preliminary data.</text>
</comment>
<dbReference type="EMBL" id="MPUH01000039">
    <property type="protein sequence ID" value="OMJ93630.1"/>
    <property type="molecule type" value="Genomic_DNA"/>
</dbReference>
<organism evidence="1 2">
    <name type="scientific">Stentor coeruleus</name>
    <dbReference type="NCBI Taxonomy" id="5963"/>
    <lineage>
        <taxon>Eukaryota</taxon>
        <taxon>Sar</taxon>
        <taxon>Alveolata</taxon>
        <taxon>Ciliophora</taxon>
        <taxon>Postciliodesmatophora</taxon>
        <taxon>Heterotrichea</taxon>
        <taxon>Heterotrichida</taxon>
        <taxon>Stentoridae</taxon>
        <taxon>Stentor</taxon>
    </lineage>
</organism>
<dbReference type="Proteomes" id="UP000187209">
    <property type="component" value="Unassembled WGS sequence"/>
</dbReference>
<protein>
    <recommendedName>
        <fullName evidence="3">Translin-associated factor X-interacting protein 1 N-terminal domain-containing protein</fullName>
    </recommendedName>
</protein>
<dbReference type="AlphaFoldDB" id="A0A1R2CXC8"/>
<name>A0A1R2CXC8_9CILI</name>
<keyword evidence="2" id="KW-1185">Reference proteome</keyword>
<accession>A0A1R2CXC8</accession>
<proteinExistence type="predicted"/>